<name>A0A4S4LYU5_9AGAM</name>
<organism evidence="3 4">
    <name type="scientific">Bondarzewia mesenterica</name>
    <dbReference type="NCBI Taxonomy" id="1095465"/>
    <lineage>
        <taxon>Eukaryota</taxon>
        <taxon>Fungi</taxon>
        <taxon>Dikarya</taxon>
        <taxon>Basidiomycota</taxon>
        <taxon>Agaricomycotina</taxon>
        <taxon>Agaricomycetes</taxon>
        <taxon>Russulales</taxon>
        <taxon>Bondarzewiaceae</taxon>
        <taxon>Bondarzewia</taxon>
    </lineage>
</organism>
<evidence type="ECO:0000256" key="1">
    <source>
        <dbReference type="SAM" id="MobiDB-lite"/>
    </source>
</evidence>
<evidence type="ECO:0000259" key="2">
    <source>
        <dbReference type="Pfam" id="PF23305"/>
    </source>
</evidence>
<feature type="compositionally biased region" description="Polar residues" evidence="1">
    <location>
        <begin position="186"/>
        <end position="195"/>
    </location>
</feature>
<protein>
    <recommendedName>
        <fullName evidence="2">DUF7082 domain-containing protein</fullName>
    </recommendedName>
</protein>
<dbReference type="Pfam" id="PF23305">
    <property type="entry name" value="DUF7082"/>
    <property type="match status" value="1"/>
</dbReference>
<gene>
    <name evidence="3" type="ORF">EW146_g3034</name>
</gene>
<feature type="compositionally biased region" description="Basic residues" evidence="1">
    <location>
        <begin position="173"/>
        <end position="183"/>
    </location>
</feature>
<dbReference type="InterPro" id="IPR055509">
    <property type="entry name" value="DUF7082"/>
</dbReference>
<dbReference type="PANTHER" id="PTHR39463:SF1">
    <property type="entry name" value="MEDUSA"/>
    <property type="match status" value="1"/>
</dbReference>
<reference evidence="3 4" key="1">
    <citation type="submission" date="2019-02" db="EMBL/GenBank/DDBJ databases">
        <title>Genome sequencing of the rare red list fungi Bondarzewia mesenterica.</title>
        <authorList>
            <person name="Buettner E."/>
            <person name="Kellner H."/>
        </authorList>
    </citation>
    <scope>NUCLEOTIDE SEQUENCE [LARGE SCALE GENOMIC DNA]</scope>
    <source>
        <strain evidence="3 4">DSM 108281</strain>
    </source>
</reference>
<feature type="region of interest" description="Disordered" evidence="1">
    <location>
        <begin position="160"/>
        <end position="222"/>
    </location>
</feature>
<dbReference type="GO" id="GO:0005634">
    <property type="term" value="C:nucleus"/>
    <property type="evidence" value="ECO:0007669"/>
    <property type="project" value="TreeGrafter"/>
</dbReference>
<feature type="domain" description="DUF7082" evidence="2">
    <location>
        <begin position="228"/>
        <end position="378"/>
    </location>
</feature>
<evidence type="ECO:0000313" key="3">
    <source>
        <dbReference type="EMBL" id="THH17866.1"/>
    </source>
</evidence>
<feature type="region of interest" description="Disordered" evidence="1">
    <location>
        <begin position="441"/>
        <end position="468"/>
    </location>
</feature>
<accession>A0A4S4LYU5</accession>
<dbReference type="AlphaFoldDB" id="A0A4S4LYU5"/>
<keyword evidence="4" id="KW-1185">Reference proteome</keyword>
<feature type="region of interest" description="Disordered" evidence="1">
    <location>
        <begin position="496"/>
        <end position="515"/>
    </location>
</feature>
<comment type="caution">
    <text evidence="3">The sequence shown here is derived from an EMBL/GenBank/DDBJ whole genome shotgun (WGS) entry which is preliminary data.</text>
</comment>
<dbReference type="EMBL" id="SGPL01000094">
    <property type="protein sequence ID" value="THH17866.1"/>
    <property type="molecule type" value="Genomic_DNA"/>
</dbReference>
<dbReference type="PANTHER" id="PTHR39463">
    <property type="entry name" value="MEDUSA"/>
    <property type="match status" value="1"/>
</dbReference>
<evidence type="ECO:0000313" key="4">
    <source>
        <dbReference type="Proteomes" id="UP000310158"/>
    </source>
</evidence>
<dbReference type="OrthoDB" id="1751210at2759"/>
<sequence length="515" mass="58103">MASNFLDDSLINVCPPRSPNSLNVANTSAAMPYMAVSAMGMLRVLEYTPREGEQGIPITVHTRFRNTLDPSRNVYLRLVIGTTPIQTRILHEDERDGWRLEGAIPRIEPHRGGPPIVSVVVQVLSSKNEILDTVETGKFTYWRSDTSPQSGKDELQLLTPELSRHSLSPPFERKKKRAHKRAHSAVSGSPAGTKSSRQRSRRARLTPQPRHRQVGEADTNRPFGRPELVFTSPLETITHNFTDEELRAGRRLVRFSRIQDGNQLRVSFKFIRADEYHDGQVVVSCICRAEDYGHYITSVDIISLLQYLVQCNFSIEEKNRIRRNLEGFRPVTISKSRPETMDFFQQIMEFPMPKPRRIEKDVKVFDWSVLGAALEKIVTKYSLVGLSDLLNCDLSVRIPTSNHPVPTQDPHFPPIDCVPPRNQKMTMHIDPLLLHAPSGMNLTPPEPAQRSRNNISSGEQPGAIQSLSPIDLDTTSYFDIERFRIPEYTQLVLGNSPPAMNESVSAPPSATISHL</sequence>
<feature type="compositionally biased region" description="Polar residues" evidence="1">
    <location>
        <begin position="450"/>
        <end position="468"/>
    </location>
</feature>
<proteinExistence type="predicted"/>
<dbReference type="Proteomes" id="UP000310158">
    <property type="component" value="Unassembled WGS sequence"/>
</dbReference>
<feature type="compositionally biased region" description="Basic residues" evidence="1">
    <location>
        <begin position="196"/>
        <end position="212"/>
    </location>
</feature>
<feature type="compositionally biased region" description="Polar residues" evidence="1">
    <location>
        <begin position="502"/>
        <end position="515"/>
    </location>
</feature>